<comment type="caution">
    <text evidence="3">The sequence shown here is derived from an EMBL/GenBank/DDBJ whole genome shotgun (WGS) entry which is preliminary data.</text>
</comment>
<evidence type="ECO:0008006" key="5">
    <source>
        <dbReference type="Google" id="ProtNLM"/>
    </source>
</evidence>
<dbReference type="PROSITE" id="PS51257">
    <property type="entry name" value="PROKAR_LIPOPROTEIN"/>
    <property type="match status" value="1"/>
</dbReference>
<dbReference type="RefSeq" id="WP_264323223.1">
    <property type="nucleotide sequence ID" value="NZ_JADEXQ010000003.1"/>
</dbReference>
<name>A0A928VGX3_9CYAN</name>
<keyword evidence="4" id="KW-1185">Reference proteome</keyword>
<reference evidence="3" key="1">
    <citation type="submission" date="2020-10" db="EMBL/GenBank/DDBJ databases">
        <authorList>
            <person name="Castelo-Branco R."/>
            <person name="Eusebio N."/>
            <person name="Adriana R."/>
            <person name="Vieira A."/>
            <person name="Brugerolle De Fraissinette N."/>
            <person name="Rezende De Castro R."/>
            <person name="Schneider M.P."/>
            <person name="Vasconcelos V."/>
            <person name="Leao P.N."/>
        </authorList>
    </citation>
    <scope>NUCLEOTIDE SEQUENCE</scope>
    <source>
        <strain evidence="3">LEGE 11480</strain>
    </source>
</reference>
<evidence type="ECO:0000256" key="1">
    <source>
        <dbReference type="SAM" id="MobiDB-lite"/>
    </source>
</evidence>
<dbReference type="EMBL" id="JADEXQ010000003">
    <property type="protein sequence ID" value="MBE9028401.1"/>
    <property type="molecule type" value="Genomic_DNA"/>
</dbReference>
<feature type="region of interest" description="Disordered" evidence="1">
    <location>
        <begin position="27"/>
        <end position="113"/>
    </location>
</feature>
<dbReference type="AlphaFoldDB" id="A0A928VGX3"/>
<feature type="compositionally biased region" description="Basic and acidic residues" evidence="1">
    <location>
        <begin position="35"/>
        <end position="60"/>
    </location>
</feature>
<feature type="compositionally biased region" description="Low complexity" evidence="1">
    <location>
        <begin position="195"/>
        <end position="215"/>
    </location>
</feature>
<keyword evidence="2" id="KW-0732">Signal</keyword>
<feature type="compositionally biased region" description="Low complexity" evidence="1">
    <location>
        <begin position="92"/>
        <end position="113"/>
    </location>
</feature>
<feature type="chain" id="PRO_5037472900" description="Lipoprotein" evidence="2">
    <location>
        <begin position="23"/>
        <end position="253"/>
    </location>
</feature>
<organism evidence="3 4">
    <name type="scientific">Romeriopsis navalis LEGE 11480</name>
    <dbReference type="NCBI Taxonomy" id="2777977"/>
    <lineage>
        <taxon>Bacteria</taxon>
        <taxon>Bacillati</taxon>
        <taxon>Cyanobacteriota</taxon>
        <taxon>Cyanophyceae</taxon>
        <taxon>Leptolyngbyales</taxon>
        <taxon>Leptolyngbyaceae</taxon>
        <taxon>Romeriopsis</taxon>
        <taxon>Romeriopsis navalis</taxon>
    </lineage>
</organism>
<dbReference type="Proteomes" id="UP000625316">
    <property type="component" value="Unassembled WGS sequence"/>
</dbReference>
<proteinExistence type="predicted"/>
<evidence type="ECO:0000313" key="3">
    <source>
        <dbReference type="EMBL" id="MBE9028401.1"/>
    </source>
</evidence>
<evidence type="ECO:0000313" key="4">
    <source>
        <dbReference type="Proteomes" id="UP000625316"/>
    </source>
</evidence>
<feature type="compositionally biased region" description="Low complexity" evidence="1">
    <location>
        <begin position="234"/>
        <end position="253"/>
    </location>
</feature>
<protein>
    <recommendedName>
        <fullName evidence="5">Lipoprotein</fullName>
    </recommendedName>
</protein>
<evidence type="ECO:0000256" key="2">
    <source>
        <dbReference type="SAM" id="SignalP"/>
    </source>
</evidence>
<sequence length="253" mass="26768">MSALKLRLICLAVITCSVTLMSGCQPVPLSSNPISKKDQRPVEPLYKKPLDGKTVHDGRKPKSGFKIADPSAKSKPKSQSKQPKKGEPVDVSQQLADASDKAASAQSLAQSAQTKDDWNLVFDRWKRALKILKTAPQQTKAVKQKIAEYNRGLVQATRDAEVSLNPSLAPVDPTGSRAIKTLIGIQDNPDKPNPKTKAPADKSAAPADKAAQDKAPQNEDAAGSAASTNSPTVPSAAPKPEAAPSTPESNPEN</sequence>
<feature type="signal peptide" evidence="2">
    <location>
        <begin position="1"/>
        <end position="22"/>
    </location>
</feature>
<feature type="region of interest" description="Disordered" evidence="1">
    <location>
        <begin position="165"/>
        <end position="253"/>
    </location>
</feature>
<accession>A0A928VGX3</accession>
<gene>
    <name evidence="3" type="ORF">IQ266_01360</name>
</gene>